<proteinExistence type="predicted"/>
<dbReference type="Proteomes" id="UP000245133">
    <property type="component" value="Unassembled WGS sequence"/>
</dbReference>
<organism evidence="1 2">
    <name type="scientific">Leptospira ryugenii</name>
    <dbReference type="NCBI Taxonomy" id="1917863"/>
    <lineage>
        <taxon>Bacteria</taxon>
        <taxon>Pseudomonadati</taxon>
        <taxon>Spirochaetota</taxon>
        <taxon>Spirochaetia</taxon>
        <taxon>Leptospirales</taxon>
        <taxon>Leptospiraceae</taxon>
        <taxon>Leptospira</taxon>
    </lineage>
</organism>
<gene>
    <name evidence="1" type="ORF">LPTSP4_14210</name>
</gene>
<evidence type="ECO:0000313" key="1">
    <source>
        <dbReference type="EMBL" id="GBF49901.1"/>
    </source>
</evidence>
<dbReference type="OrthoDB" id="977906at2"/>
<dbReference type="EMBL" id="BFBB01000003">
    <property type="protein sequence ID" value="GBF49901.1"/>
    <property type="molecule type" value="Genomic_DNA"/>
</dbReference>
<protein>
    <submittedName>
        <fullName evidence="1">Uncharacterized protein</fullName>
    </submittedName>
</protein>
<comment type="caution">
    <text evidence="1">The sequence shown here is derived from an EMBL/GenBank/DDBJ whole genome shotgun (WGS) entry which is preliminary data.</text>
</comment>
<sequence>MFLFRLLPIVLLVFTFHCQSLSKKNVEINSEEQLTHRIWSGEIESPINPKHSTEMNQSWKLMLERREQITSYLQAKSFKAKGETVVYPFSGIDVLNLFSFFPKADRYVLFGLEDPGYPFHWESKKEGDRKIVLKGISELSLHLAGRNYFTYRKMKEETKKPALSGAYPVFVAFLNRLGKKVIGSKEELIQGNGIVYKGFTLVLFDELNQQEQSLTYYKIFLTGKEGVQGDGLFEYFSSLGEISIFTKSAEYLFHGEKRNAFRSLLLAKATFVVQDDSGFPIRFFPESTWERTLLGRYEKSWNLSGAIEPEFQAEMLKLSTEANQEPLPFPFGYGVLGSKKSNQSSILVLEKKN</sequence>
<name>A0A2P2DZ41_9LEPT</name>
<keyword evidence="2" id="KW-1185">Reference proteome</keyword>
<dbReference type="RefSeq" id="WP_108975184.1">
    <property type="nucleotide sequence ID" value="NZ_BFBB01000003.1"/>
</dbReference>
<reference evidence="1 2" key="1">
    <citation type="submission" date="2018-02" db="EMBL/GenBank/DDBJ databases">
        <title>Novel Leptospira species isolated from soil and water in Japan.</title>
        <authorList>
            <person name="Nakao R."/>
            <person name="Masuzawa T."/>
        </authorList>
    </citation>
    <scope>NUCLEOTIDE SEQUENCE [LARGE SCALE GENOMIC DNA]</scope>
    <source>
        <strain evidence="1 2">YH101</strain>
    </source>
</reference>
<accession>A0A2P2DZ41</accession>
<evidence type="ECO:0000313" key="2">
    <source>
        <dbReference type="Proteomes" id="UP000245133"/>
    </source>
</evidence>
<dbReference type="AlphaFoldDB" id="A0A2P2DZ41"/>